<dbReference type="GO" id="GO:0005886">
    <property type="term" value="C:plasma membrane"/>
    <property type="evidence" value="ECO:0007669"/>
    <property type="project" value="UniProtKB-SubCell"/>
</dbReference>
<keyword evidence="6" id="KW-0812">Transmembrane</keyword>
<evidence type="ECO:0000313" key="15">
    <source>
        <dbReference type="Proteomes" id="UP000287865"/>
    </source>
</evidence>
<evidence type="ECO:0000256" key="4">
    <source>
        <dbReference type="ARBA" id="ARBA00022475"/>
    </source>
</evidence>
<feature type="signal peptide" evidence="11">
    <location>
        <begin position="1"/>
        <end position="22"/>
    </location>
</feature>
<evidence type="ECO:0000256" key="2">
    <source>
        <dbReference type="ARBA" id="ARBA00004162"/>
    </source>
</evidence>
<evidence type="ECO:0000313" key="13">
    <source>
        <dbReference type="EMBL" id="RUO27695.1"/>
    </source>
</evidence>
<dbReference type="InterPro" id="IPR005503">
    <property type="entry name" value="FliL"/>
</dbReference>
<keyword evidence="5 10" id="KW-0145">Chemotaxis</keyword>
<keyword evidence="12" id="KW-0282">Flagellum</keyword>
<sequence length="135" mass="15669">MGWRINATILAVSLMLMDAPWAQEGPTRQMYYPFDPDITTNFVKLEQSRHLGYVRVGIEAVLMEPSDMSLLEHHDPLLRDAFIEIFGRAQEGKVRSLTGREELRQECIARAKELLERETGRPIIKDLIFTTYLYQ</sequence>
<evidence type="ECO:0000256" key="5">
    <source>
        <dbReference type="ARBA" id="ARBA00022500"/>
    </source>
</evidence>
<dbReference type="GO" id="GO:0006935">
    <property type="term" value="P:chemotaxis"/>
    <property type="evidence" value="ECO:0007669"/>
    <property type="project" value="UniProtKB-KW"/>
</dbReference>
<reference evidence="12 14" key="2">
    <citation type="submission" date="2018-06" db="EMBL/GenBank/DDBJ databases">
        <title>Genomic Encyclopedia of Type Strains, Phase III (KMG-III): the genomes of soil and plant-associated and newly described type strains.</title>
        <authorList>
            <person name="Whitman W."/>
        </authorList>
    </citation>
    <scope>NUCLEOTIDE SEQUENCE [LARGE SCALE GENOMIC DNA]</scope>
    <source>
        <strain evidence="12 14">CGMCC 1.15366</strain>
    </source>
</reference>
<gene>
    <name evidence="12" type="ORF">B0I24_103149</name>
    <name evidence="13" type="ORF">CWE07_03505</name>
</gene>
<dbReference type="GO" id="GO:0009425">
    <property type="term" value="C:bacterial-type flagellum basal body"/>
    <property type="evidence" value="ECO:0007669"/>
    <property type="project" value="InterPro"/>
</dbReference>
<dbReference type="Pfam" id="PF03748">
    <property type="entry name" value="FliL"/>
    <property type="match status" value="1"/>
</dbReference>
<organism evidence="12 14">
    <name type="scientific">Aliidiomarina maris</name>
    <dbReference type="NCBI Taxonomy" id="531312"/>
    <lineage>
        <taxon>Bacteria</taxon>
        <taxon>Pseudomonadati</taxon>
        <taxon>Pseudomonadota</taxon>
        <taxon>Gammaproteobacteria</taxon>
        <taxon>Alteromonadales</taxon>
        <taxon>Idiomarinaceae</taxon>
        <taxon>Aliidiomarina</taxon>
    </lineage>
</organism>
<evidence type="ECO:0000256" key="10">
    <source>
        <dbReference type="RuleBase" id="RU364125"/>
    </source>
</evidence>
<keyword evidence="12" id="KW-0966">Cell projection</keyword>
<protein>
    <recommendedName>
        <fullName evidence="10">Flagellar protein FliL</fullName>
    </recommendedName>
</protein>
<dbReference type="Proteomes" id="UP000287865">
    <property type="component" value="Unassembled WGS sequence"/>
</dbReference>
<comment type="similarity">
    <text evidence="3 10">Belongs to the FliL family.</text>
</comment>
<keyword evidence="7 10" id="KW-0283">Flagellar rotation</keyword>
<keyword evidence="12" id="KW-0969">Cilium</keyword>
<keyword evidence="15" id="KW-1185">Reference proteome</keyword>
<evidence type="ECO:0000313" key="14">
    <source>
        <dbReference type="Proteomes" id="UP000249203"/>
    </source>
</evidence>
<dbReference type="PANTHER" id="PTHR35091">
    <property type="entry name" value="FLAGELLAR PROTEIN FLIL"/>
    <property type="match status" value="1"/>
</dbReference>
<accession>A0A327WZT6</accession>
<evidence type="ECO:0000256" key="11">
    <source>
        <dbReference type="SAM" id="SignalP"/>
    </source>
</evidence>
<evidence type="ECO:0000256" key="9">
    <source>
        <dbReference type="ARBA" id="ARBA00023136"/>
    </source>
</evidence>
<keyword evidence="11" id="KW-0732">Signal</keyword>
<keyword evidence="4" id="KW-1003">Cell membrane</keyword>
<name>A0A327WZT6_9GAMM</name>
<evidence type="ECO:0000313" key="12">
    <source>
        <dbReference type="EMBL" id="RAJ99155.1"/>
    </source>
</evidence>
<dbReference type="EMBL" id="PIPK01000002">
    <property type="protein sequence ID" value="RUO27695.1"/>
    <property type="molecule type" value="Genomic_DNA"/>
</dbReference>
<dbReference type="EMBL" id="QLMD01000003">
    <property type="protein sequence ID" value="RAJ99155.1"/>
    <property type="molecule type" value="Genomic_DNA"/>
</dbReference>
<dbReference type="Proteomes" id="UP000249203">
    <property type="component" value="Unassembled WGS sequence"/>
</dbReference>
<comment type="function">
    <text evidence="1 10">Controls the rotational direction of flagella during chemotaxis.</text>
</comment>
<comment type="subcellular location">
    <subcellularLocation>
        <location evidence="10">Cell inner membrane</location>
    </subcellularLocation>
    <subcellularLocation>
        <location evidence="2">Cell membrane</location>
        <topology evidence="2">Single-pass membrane protein</topology>
    </subcellularLocation>
</comment>
<proteinExistence type="inferred from homology"/>
<dbReference type="RefSeq" id="WP_111568765.1">
    <property type="nucleotide sequence ID" value="NZ_PIPK01000002.1"/>
</dbReference>
<evidence type="ECO:0000256" key="3">
    <source>
        <dbReference type="ARBA" id="ARBA00008281"/>
    </source>
</evidence>
<dbReference type="GO" id="GO:0071978">
    <property type="term" value="P:bacterial-type flagellum-dependent swarming motility"/>
    <property type="evidence" value="ECO:0007669"/>
    <property type="project" value="TreeGrafter"/>
</dbReference>
<dbReference type="OrthoDB" id="5588622at2"/>
<dbReference type="PANTHER" id="PTHR35091:SF5">
    <property type="entry name" value="FLAGELLAR PROTEIN FLIL"/>
    <property type="match status" value="1"/>
</dbReference>
<evidence type="ECO:0000256" key="1">
    <source>
        <dbReference type="ARBA" id="ARBA00002254"/>
    </source>
</evidence>
<feature type="chain" id="PRO_5016429744" description="Flagellar protein FliL" evidence="11">
    <location>
        <begin position="23"/>
        <end position="135"/>
    </location>
</feature>
<evidence type="ECO:0000256" key="7">
    <source>
        <dbReference type="ARBA" id="ARBA00022779"/>
    </source>
</evidence>
<comment type="caution">
    <text evidence="12">The sequence shown here is derived from an EMBL/GenBank/DDBJ whole genome shotgun (WGS) entry which is preliminary data.</text>
</comment>
<evidence type="ECO:0000256" key="8">
    <source>
        <dbReference type="ARBA" id="ARBA00022989"/>
    </source>
</evidence>
<dbReference type="AlphaFoldDB" id="A0A327WZT6"/>
<reference evidence="13 15" key="1">
    <citation type="journal article" date="2018" name="Front. Microbiol.">
        <title>Genome-Based Analysis Reveals the Taxonomy and Diversity of the Family Idiomarinaceae.</title>
        <authorList>
            <person name="Liu Y."/>
            <person name="Lai Q."/>
            <person name="Shao Z."/>
        </authorList>
    </citation>
    <scope>NUCLEOTIDE SEQUENCE [LARGE SCALE GENOMIC DNA]</scope>
    <source>
        <strain evidence="13 15">CF12-14</strain>
    </source>
</reference>
<evidence type="ECO:0000256" key="6">
    <source>
        <dbReference type="ARBA" id="ARBA00022692"/>
    </source>
</evidence>
<keyword evidence="10" id="KW-0997">Cell inner membrane</keyword>
<keyword evidence="8" id="KW-1133">Transmembrane helix</keyword>
<keyword evidence="9 10" id="KW-0472">Membrane</keyword>